<organism evidence="2 3">
    <name type="scientific">Aspergillus sydowii CBS 593.65</name>
    <dbReference type="NCBI Taxonomy" id="1036612"/>
    <lineage>
        <taxon>Eukaryota</taxon>
        <taxon>Fungi</taxon>
        <taxon>Dikarya</taxon>
        <taxon>Ascomycota</taxon>
        <taxon>Pezizomycotina</taxon>
        <taxon>Eurotiomycetes</taxon>
        <taxon>Eurotiomycetidae</taxon>
        <taxon>Eurotiales</taxon>
        <taxon>Aspergillaceae</taxon>
        <taxon>Aspergillus</taxon>
        <taxon>Aspergillus subgen. Nidulantes</taxon>
    </lineage>
</organism>
<dbReference type="AlphaFoldDB" id="A0A1L9T6V6"/>
<name>A0A1L9T6V6_9EURO</name>
<evidence type="ECO:0000313" key="3">
    <source>
        <dbReference type="Proteomes" id="UP000184356"/>
    </source>
</evidence>
<keyword evidence="3" id="KW-1185">Reference proteome</keyword>
<dbReference type="GeneID" id="63763879"/>
<keyword evidence="1" id="KW-0812">Transmembrane</keyword>
<dbReference type="Proteomes" id="UP000184356">
    <property type="component" value="Unassembled WGS sequence"/>
</dbReference>
<sequence>MIRRLSEGLAAFHSVIVHCTDGSWGNVASWTLIVYMEVHLCIEGLVFGLAFLIDAIQ</sequence>
<dbReference type="VEuPathDB" id="FungiDB:ASPSYDRAFT_49300"/>
<dbReference type="EMBL" id="KV878593">
    <property type="protein sequence ID" value="OJJ55137.1"/>
    <property type="molecule type" value="Genomic_DNA"/>
</dbReference>
<protein>
    <submittedName>
        <fullName evidence="2">Uncharacterized protein</fullName>
    </submittedName>
</protein>
<reference evidence="3" key="1">
    <citation type="journal article" date="2017" name="Genome Biol.">
        <title>Comparative genomics reveals high biological diversity and specific adaptations in the industrially and medically important fungal genus Aspergillus.</title>
        <authorList>
            <person name="de Vries R.P."/>
            <person name="Riley R."/>
            <person name="Wiebenga A."/>
            <person name="Aguilar-Osorio G."/>
            <person name="Amillis S."/>
            <person name="Uchima C.A."/>
            <person name="Anderluh G."/>
            <person name="Asadollahi M."/>
            <person name="Askin M."/>
            <person name="Barry K."/>
            <person name="Battaglia E."/>
            <person name="Bayram O."/>
            <person name="Benocci T."/>
            <person name="Braus-Stromeyer S.A."/>
            <person name="Caldana C."/>
            <person name="Canovas D."/>
            <person name="Cerqueira G.C."/>
            <person name="Chen F."/>
            <person name="Chen W."/>
            <person name="Choi C."/>
            <person name="Clum A."/>
            <person name="Dos Santos R.A."/>
            <person name="Damasio A.R."/>
            <person name="Diallinas G."/>
            <person name="Emri T."/>
            <person name="Fekete E."/>
            <person name="Flipphi M."/>
            <person name="Freyberg S."/>
            <person name="Gallo A."/>
            <person name="Gournas C."/>
            <person name="Habgood R."/>
            <person name="Hainaut M."/>
            <person name="Harispe M.L."/>
            <person name="Henrissat B."/>
            <person name="Hilden K.S."/>
            <person name="Hope R."/>
            <person name="Hossain A."/>
            <person name="Karabika E."/>
            <person name="Karaffa L."/>
            <person name="Karanyi Z."/>
            <person name="Krasevec N."/>
            <person name="Kuo A."/>
            <person name="Kusch H."/>
            <person name="LaButti K."/>
            <person name="Lagendijk E.L."/>
            <person name="Lapidus A."/>
            <person name="Levasseur A."/>
            <person name="Lindquist E."/>
            <person name="Lipzen A."/>
            <person name="Logrieco A.F."/>
            <person name="MacCabe A."/>
            <person name="Maekelae M.R."/>
            <person name="Malavazi I."/>
            <person name="Melin P."/>
            <person name="Meyer V."/>
            <person name="Mielnichuk N."/>
            <person name="Miskei M."/>
            <person name="Molnar A.P."/>
            <person name="Mule G."/>
            <person name="Ngan C.Y."/>
            <person name="Orejas M."/>
            <person name="Orosz E."/>
            <person name="Ouedraogo J.P."/>
            <person name="Overkamp K.M."/>
            <person name="Park H.-S."/>
            <person name="Perrone G."/>
            <person name="Piumi F."/>
            <person name="Punt P.J."/>
            <person name="Ram A.F."/>
            <person name="Ramon A."/>
            <person name="Rauscher S."/>
            <person name="Record E."/>
            <person name="Riano-Pachon D.M."/>
            <person name="Robert V."/>
            <person name="Roehrig J."/>
            <person name="Ruller R."/>
            <person name="Salamov A."/>
            <person name="Salih N.S."/>
            <person name="Samson R.A."/>
            <person name="Sandor E."/>
            <person name="Sanguinetti M."/>
            <person name="Schuetze T."/>
            <person name="Sepcic K."/>
            <person name="Shelest E."/>
            <person name="Sherlock G."/>
            <person name="Sophianopoulou V."/>
            <person name="Squina F.M."/>
            <person name="Sun H."/>
            <person name="Susca A."/>
            <person name="Todd R.B."/>
            <person name="Tsang A."/>
            <person name="Unkles S.E."/>
            <person name="van de Wiele N."/>
            <person name="van Rossen-Uffink D."/>
            <person name="Oliveira J.V."/>
            <person name="Vesth T.C."/>
            <person name="Visser J."/>
            <person name="Yu J.-H."/>
            <person name="Zhou M."/>
            <person name="Andersen M.R."/>
            <person name="Archer D.B."/>
            <person name="Baker S.E."/>
            <person name="Benoit I."/>
            <person name="Brakhage A.A."/>
            <person name="Braus G.H."/>
            <person name="Fischer R."/>
            <person name="Frisvad J.C."/>
            <person name="Goldman G.H."/>
            <person name="Houbraken J."/>
            <person name="Oakley B."/>
            <person name="Pocsi I."/>
            <person name="Scazzocchio C."/>
            <person name="Seiboth B."/>
            <person name="vanKuyk P.A."/>
            <person name="Wortman J."/>
            <person name="Dyer P.S."/>
            <person name="Grigoriev I.V."/>
        </authorList>
    </citation>
    <scope>NUCLEOTIDE SEQUENCE [LARGE SCALE GENOMIC DNA]</scope>
    <source>
        <strain evidence="3">CBS 593.65</strain>
    </source>
</reference>
<proteinExistence type="predicted"/>
<keyword evidence="1" id="KW-1133">Transmembrane helix</keyword>
<accession>A0A1L9T6V6</accession>
<dbReference type="RefSeq" id="XP_040698943.1">
    <property type="nucleotide sequence ID" value="XM_040847806.1"/>
</dbReference>
<evidence type="ECO:0000313" key="2">
    <source>
        <dbReference type="EMBL" id="OJJ55137.1"/>
    </source>
</evidence>
<evidence type="ECO:0000256" key="1">
    <source>
        <dbReference type="SAM" id="Phobius"/>
    </source>
</evidence>
<feature type="transmembrane region" description="Helical" evidence="1">
    <location>
        <begin position="32"/>
        <end position="53"/>
    </location>
</feature>
<gene>
    <name evidence="2" type="ORF">ASPSYDRAFT_49300</name>
</gene>
<keyword evidence="1" id="KW-0472">Membrane</keyword>